<reference evidence="1 2" key="1">
    <citation type="journal article" date="2018" name="Sci. Rep.">
        <title>Genomic signatures of local adaptation to the degree of environmental predictability in rotifers.</title>
        <authorList>
            <person name="Franch-Gras L."/>
            <person name="Hahn C."/>
            <person name="Garcia-Roger E.M."/>
            <person name="Carmona M.J."/>
            <person name="Serra M."/>
            <person name="Gomez A."/>
        </authorList>
    </citation>
    <scope>NUCLEOTIDE SEQUENCE [LARGE SCALE GENOMIC DNA]</scope>
    <source>
        <strain evidence="1">HYR1</strain>
    </source>
</reference>
<comment type="caution">
    <text evidence="1">The sequence shown here is derived from an EMBL/GenBank/DDBJ whole genome shotgun (WGS) entry which is preliminary data.</text>
</comment>
<accession>A0A3M7QIK1</accession>
<protein>
    <submittedName>
        <fullName evidence="1">Uncharacterized protein</fullName>
    </submittedName>
</protein>
<evidence type="ECO:0000313" key="1">
    <source>
        <dbReference type="EMBL" id="RNA10795.1"/>
    </source>
</evidence>
<gene>
    <name evidence="1" type="ORF">BpHYR1_029852</name>
</gene>
<name>A0A3M7QIK1_BRAPC</name>
<sequence length="126" mass="15086">MLKMHRSFISFTKERCISRKWQKEHIGLVYIDVEKKIFFLDLSDELSQSIESDEEIDEDNLTDLDAADIDLGDKLSMIFLHTDRSLIKKKSVLNYLTYNHQAYYCVTVIDIVEKKQWWLINYQLNF</sequence>
<organism evidence="1 2">
    <name type="scientific">Brachionus plicatilis</name>
    <name type="common">Marine rotifer</name>
    <name type="synonym">Brachionus muelleri</name>
    <dbReference type="NCBI Taxonomy" id="10195"/>
    <lineage>
        <taxon>Eukaryota</taxon>
        <taxon>Metazoa</taxon>
        <taxon>Spiralia</taxon>
        <taxon>Gnathifera</taxon>
        <taxon>Rotifera</taxon>
        <taxon>Eurotatoria</taxon>
        <taxon>Monogononta</taxon>
        <taxon>Pseudotrocha</taxon>
        <taxon>Ploima</taxon>
        <taxon>Brachionidae</taxon>
        <taxon>Brachionus</taxon>
    </lineage>
</organism>
<dbReference type="EMBL" id="REGN01006116">
    <property type="protein sequence ID" value="RNA10795.1"/>
    <property type="molecule type" value="Genomic_DNA"/>
</dbReference>
<keyword evidence="2" id="KW-1185">Reference proteome</keyword>
<proteinExistence type="predicted"/>
<dbReference type="Proteomes" id="UP000276133">
    <property type="component" value="Unassembled WGS sequence"/>
</dbReference>
<dbReference type="AlphaFoldDB" id="A0A3M7QIK1"/>
<evidence type="ECO:0000313" key="2">
    <source>
        <dbReference type="Proteomes" id="UP000276133"/>
    </source>
</evidence>